<gene>
    <name evidence="1" type="ORF">ACFPFM_10885</name>
</gene>
<dbReference type="EMBL" id="JBHSJB010000010">
    <property type="protein sequence ID" value="MFC5054262.1"/>
    <property type="molecule type" value="Genomic_DNA"/>
</dbReference>
<proteinExistence type="predicted"/>
<dbReference type="Proteomes" id="UP001595833">
    <property type="component" value="Unassembled WGS sequence"/>
</dbReference>
<dbReference type="InterPro" id="IPR028978">
    <property type="entry name" value="Chorismate_lyase_/UTRA_dom_sf"/>
</dbReference>
<keyword evidence="2" id="KW-1185">Reference proteome</keyword>
<evidence type="ECO:0008006" key="3">
    <source>
        <dbReference type="Google" id="ProtNLM"/>
    </source>
</evidence>
<accession>A0ABV9XXV7</accession>
<evidence type="ECO:0000313" key="1">
    <source>
        <dbReference type="EMBL" id="MFC5054262.1"/>
    </source>
</evidence>
<organism evidence="1 2">
    <name type="scientific">Saccharothrix xinjiangensis</name>
    <dbReference type="NCBI Taxonomy" id="204798"/>
    <lineage>
        <taxon>Bacteria</taxon>
        <taxon>Bacillati</taxon>
        <taxon>Actinomycetota</taxon>
        <taxon>Actinomycetes</taxon>
        <taxon>Pseudonocardiales</taxon>
        <taxon>Pseudonocardiaceae</taxon>
        <taxon>Saccharothrix</taxon>
    </lineage>
</organism>
<name>A0ABV9XXV7_9PSEU</name>
<protein>
    <recommendedName>
        <fullName evidence="3">UTRA domain-containing protein</fullName>
    </recommendedName>
</protein>
<dbReference type="RefSeq" id="WP_344041504.1">
    <property type="nucleotide sequence ID" value="NZ_BAAAKE010000029.1"/>
</dbReference>
<evidence type="ECO:0000313" key="2">
    <source>
        <dbReference type="Proteomes" id="UP001595833"/>
    </source>
</evidence>
<dbReference type="SUPFAM" id="SSF64288">
    <property type="entry name" value="Chorismate lyase-like"/>
    <property type="match status" value="1"/>
</dbReference>
<comment type="caution">
    <text evidence="1">The sequence shown here is derived from an EMBL/GenBank/DDBJ whole genome shotgun (WGS) entry which is preliminary data.</text>
</comment>
<reference evidence="2" key="1">
    <citation type="journal article" date="2019" name="Int. J. Syst. Evol. Microbiol.">
        <title>The Global Catalogue of Microorganisms (GCM) 10K type strain sequencing project: providing services to taxonomists for standard genome sequencing and annotation.</title>
        <authorList>
            <consortium name="The Broad Institute Genomics Platform"/>
            <consortium name="The Broad Institute Genome Sequencing Center for Infectious Disease"/>
            <person name="Wu L."/>
            <person name="Ma J."/>
        </authorList>
    </citation>
    <scope>NUCLEOTIDE SEQUENCE [LARGE SCALE GENOMIC DNA]</scope>
    <source>
        <strain evidence="2">KCTC 12848</strain>
    </source>
</reference>
<dbReference type="Gene3D" id="3.40.1410.10">
    <property type="entry name" value="Chorismate lyase-like"/>
    <property type="match status" value="1"/>
</dbReference>
<sequence length="213" mass="23109">MSLVDIDMRGNTEHAAVAADVHETADEDLEDRAARLKRMINVAPSYTAALSWWTGLTVRRTARVPDTRREADELEATLLDVPPGTRVTVRDGHLVPALGDSTVRLAAVTALVYESALRLDLDGSAALREGSVPLGELLGAAVHRATQVTVRVAGPVHPDAPVLYSQARLLLAGRPVAVVTETTYWCPLLRRAPATMPRYVQADPWPTRPGRRS</sequence>